<dbReference type="Proteomes" id="UP001247307">
    <property type="component" value="Unassembled WGS sequence"/>
</dbReference>
<organism evidence="2 3">
    <name type="scientific">Falsarthrobacter nasiphocae</name>
    <dbReference type="NCBI Taxonomy" id="189863"/>
    <lineage>
        <taxon>Bacteria</taxon>
        <taxon>Bacillati</taxon>
        <taxon>Actinomycetota</taxon>
        <taxon>Actinomycetes</taxon>
        <taxon>Micrococcales</taxon>
        <taxon>Micrococcaceae</taxon>
        <taxon>Falsarthrobacter</taxon>
    </lineage>
</organism>
<proteinExistence type="predicted"/>
<gene>
    <name evidence="2" type="ORF">J2S35_000330</name>
</gene>
<comment type="caution">
    <text evidence="2">The sequence shown here is derived from an EMBL/GenBank/DDBJ whole genome shotgun (WGS) entry which is preliminary data.</text>
</comment>
<accession>A0AAE3YDX1</accession>
<protein>
    <submittedName>
        <fullName evidence="2">Uncharacterized protein</fullName>
    </submittedName>
</protein>
<keyword evidence="3" id="KW-1185">Reference proteome</keyword>
<evidence type="ECO:0000256" key="1">
    <source>
        <dbReference type="SAM" id="Phobius"/>
    </source>
</evidence>
<dbReference type="AlphaFoldDB" id="A0AAE3YDX1"/>
<keyword evidence="1" id="KW-0472">Membrane</keyword>
<feature type="transmembrane region" description="Helical" evidence="1">
    <location>
        <begin position="60"/>
        <end position="79"/>
    </location>
</feature>
<keyword evidence="1" id="KW-0812">Transmembrane</keyword>
<name>A0AAE3YDX1_9MICC</name>
<keyword evidence="1" id="KW-1133">Transmembrane helix</keyword>
<evidence type="ECO:0000313" key="3">
    <source>
        <dbReference type="Proteomes" id="UP001247307"/>
    </source>
</evidence>
<evidence type="ECO:0000313" key="2">
    <source>
        <dbReference type="EMBL" id="MDR6891390.1"/>
    </source>
</evidence>
<reference evidence="2" key="1">
    <citation type="submission" date="2023-07" db="EMBL/GenBank/DDBJ databases">
        <title>Sequencing the genomes of 1000 actinobacteria strains.</title>
        <authorList>
            <person name="Klenk H.-P."/>
        </authorList>
    </citation>
    <scope>NUCLEOTIDE SEQUENCE</scope>
    <source>
        <strain evidence="2">DSM 13988</strain>
    </source>
</reference>
<dbReference type="RefSeq" id="WP_309849126.1">
    <property type="nucleotide sequence ID" value="NZ_BAAAIU010000024.1"/>
</dbReference>
<sequence length="97" mass="10125">MLILRRVFMVPASLFAAVLTLHVTVLGLTLLTMATGIPLPIPFVADIQAGSKTLSATADVNYPGATVAVLVLAAIIYAVDLRMTSQDRRGDQAAASS</sequence>
<dbReference type="EMBL" id="JAVDUI010000001">
    <property type="protein sequence ID" value="MDR6891390.1"/>
    <property type="molecule type" value="Genomic_DNA"/>
</dbReference>